<gene>
    <name evidence="2" type="ORF">EDS130_LOCUS38369</name>
    <name evidence="1" type="ORF">XAT740_LOCUS7454</name>
</gene>
<evidence type="ECO:0000313" key="2">
    <source>
        <dbReference type="EMBL" id="CAF1433534.1"/>
    </source>
</evidence>
<evidence type="ECO:0000313" key="1">
    <source>
        <dbReference type="EMBL" id="CAF0889903.1"/>
    </source>
</evidence>
<name>A0A813YU79_ADIRI</name>
<dbReference type="Proteomes" id="UP000663828">
    <property type="component" value="Unassembled WGS sequence"/>
</dbReference>
<evidence type="ECO:0000313" key="3">
    <source>
        <dbReference type="Proteomes" id="UP000663828"/>
    </source>
</evidence>
<dbReference type="OrthoDB" id="10576992at2759"/>
<dbReference type="EMBL" id="CAJNOR010000356">
    <property type="protein sequence ID" value="CAF0889903.1"/>
    <property type="molecule type" value="Genomic_DNA"/>
</dbReference>
<proteinExistence type="predicted"/>
<reference evidence="1" key="1">
    <citation type="submission" date="2021-02" db="EMBL/GenBank/DDBJ databases">
        <authorList>
            <person name="Nowell W R."/>
        </authorList>
    </citation>
    <scope>NUCLEOTIDE SEQUENCE</scope>
</reference>
<comment type="caution">
    <text evidence="1">The sequence shown here is derived from an EMBL/GenBank/DDBJ whole genome shotgun (WGS) entry which is preliminary data.</text>
</comment>
<dbReference type="EMBL" id="CAJNOJ010000398">
    <property type="protein sequence ID" value="CAF1433534.1"/>
    <property type="molecule type" value="Genomic_DNA"/>
</dbReference>
<keyword evidence="3" id="KW-1185">Reference proteome</keyword>
<protein>
    <submittedName>
        <fullName evidence="1">Uncharacterized protein</fullName>
    </submittedName>
</protein>
<accession>A0A813YU79</accession>
<organism evidence="1 3">
    <name type="scientific">Adineta ricciae</name>
    <name type="common">Rotifer</name>
    <dbReference type="NCBI Taxonomy" id="249248"/>
    <lineage>
        <taxon>Eukaryota</taxon>
        <taxon>Metazoa</taxon>
        <taxon>Spiralia</taxon>
        <taxon>Gnathifera</taxon>
        <taxon>Rotifera</taxon>
        <taxon>Eurotatoria</taxon>
        <taxon>Bdelloidea</taxon>
        <taxon>Adinetida</taxon>
        <taxon>Adinetidae</taxon>
        <taxon>Adineta</taxon>
    </lineage>
</organism>
<sequence length="348" mass="40042">MNIPHQQYFEEHLEKDYHLLSQTCTDREQCYIWLYKLINHMLMPTLTRFGRLDTQTKVIDIEQIIEQNVIFPHIVSFTDEINEYRVNYVKMSNFIRNFLFLIRYQLDLKEVQAGCQRPSTDRPTTVANFARDTSLALLLINTSKDATSLLVIAYLHTLNIEMTFKKFEFSAENTSLITQIRQQSLTVKDQEKWKKTMNHNEIVHSIGSLDYIFTYLCNAEENEIRNEIAFDNVLRNYVKPELRDAKWPEETNFDQFAAQTHVCHLKYKVIDFYTNMFGGYGGFPGNNNPFAGGFGELASDWAINQFVPGGLNGPMGRTADYMIGGNPNGGFGFGGGFNGGYGMGYGYF</sequence>
<dbReference type="Proteomes" id="UP000663852">
    <property type="component" value="Unassembled WGS sequence"/>
</dbReference>
<dbReference type="AlphaFoldDB" id="A0A813YU79"/>